<dbReference type="InterPro" id="IPR050641">
    <property type="entry name" value="RIFMO-like"/>
</dbReference>
<sequence length="501" mass="53369">MSTHSSTSVLVVGAGPAGLTLACDLRRRGVDVRIISAATGVFPGSRAKGVQPRTLEVLDDLAVLEDVAAHATTYPKLGIHLGPAVIKRRMISLHRATEDVPYPNTLLSGQYDTDAALLRRLEQLGGSVEFETRLTGLAQTDGTVTATLEGPDGVEQCSADYLVGADGGSSAVRRSAAIPFEGTTDETDRMIVADLVMSGLSRDLWHIWPGLNGHFMALCPMPGGELFQLMLKLKPGEPAEMTSDALTRAIRARRGTRSVQIAEVRWSSVWRPNVRLAQRYRSERVFLIGDAAHVHPPTGAQGLNTGVQDAYNLGWKLAQVIAGAPDGLLDSYEAERQPVAAGVLGLAVRLYDDTRAHPSAALKRGDEERQLSLTYRGGPLALDVSDDSPGVRPGDRASNVSWVDPSEGPQRLIDHLRGPHFTLLALGEAAVEAVGGVAWPAAGARLHTISLTGASAQHVATAYGVTLPTQVLIRPDGYVAQVAHENFADAVNRFISLSAPR</sequence>
<dbReference type="InterPro" id="IPR036188">
    <property type="entry name" value="FAD/NAD-bd_sf"/>
</dbReference>
<protein>
    <submittedName>
        <fullName evidence="6">FAD-dependent monooxygenase</fullName>
    </submittedName>
</protein>
<dbReference type="Pfam" id="PF21274">
    <property type="entry name" value="Rng_hyd_C"/>
    <property type="match status" value="1"/>
</dbReference>
<keyword evidence="6" id="KW-0560">Oxidoreductase</keyword>
<comment type="caution">
    <text evidence="6">The sequence shown here is derived from an EMBL/GenBank/DDBJ whole genome shotgun (WGS) entry which is preliminary data.</text>
</comment>
<dbReference type="GO" id="GO:0016709">
    <property type="term" value="F:oxidoreductase activity, acting on paired donors, with incorporation or reduction of molecular oxygen, NAD(P)H as one donor, and incorporation of one atom of oxygen"/>
    <property type="evidence" value="ECO:0007669"/>
    <property type="project" value="UniProtKB-ARBA"/>
</dbReference>
<evidence type="ECO:0000313" key="6">
    <source>
        <dbReference type="EMBL" id="MCM0621380.1"/>
    </source>
</evidence>
<dbReference type="SUPFAM" id="SSF51905">
    <property type="entry name" value="FAD/NAD(P)-binding domain"/>
    <property type="match status" value="1"/>
</dbReference>
<feature type="domain" description="FAD-binding" evidence="5">
    <location>
        <begin position="7"/>
        <end position="344"/>
    </location>
</feature>
<proteinExistence type="inferred from homology"/>
<dbReference type="PANTHER" id="PTHR43004:SF19">
    <property type="entry name" value="BINDING MONOOXYGENASE, PUTATIVE (JCVI)-RELATED"/>
    <property type="match status" value="1"/>
</dbReference>
<evidence type="ECO:0000256" key="1">
    <source>
        <dbReference type="ARBA" id="ARBA00001974"/>
    </source>
</evidence>
<keyword evidence="7" id="KW-1185">Reference proteome</keyword>
<name>A0A9X2D915_9ACTN</name>
<evidence type="ECO:0000256" key="4">
    <source>
        <dbReference type="ARBA" id="ARBA00022827"/>
    </source>
</evidence>
<dbReference type="PRINTS" id="PR00420">
    <property type="entry name" value="RNGMNOXGNASE"/>
</dbReference>
<dbReference type="EMBL" id="JAMOIL010000017">
    <property type="protein sequence ID" value="MCM0621380.1"/>
    <property type="molecule type" value="Genomic_DNA"/>
</dbReference>
<dbReference type="SUPFAM" id="SSF52833">
    <property type="entry name" value="Thioredoxin-like"/>
    <property type="match status" value="1"/>
</dbReference>
<dbReference type="InterPro" id="IPR002938">
    <property type="entry name" value="FAD-bd"/>
</dbReference>
<dbReference type="InterPro" id="IPR036249">
    <property type="entry name" value="Thioredoxin-like_sf"/>
</dbReference>
<evidence type="ECO:0000259" key="5">
    <source>
        <dbReference type="Pfam" id="PF01494"/>
    </source>
</evidence>
<dbReference type="Pfam" id="PF01494">
    <property type="entry name" value="FAD_binding_3"/>
    <property type="match status" value="1"/>
</dbReference>
<evidence type="ECO:0000256" key="2">
    <source>
        <dbReference type="ARBA" id="ARBA00007801"/>
    </source>
</evidence>
<accession>A0A9X2D915</accession>
<evidence type="ECO:0000313" key="7">
    <source>
        <dbReference type="Proteomes" id="UP001139485"/>
    </source>
</evidence>
<evidence type="ECO:0000256" key="3">
    <source>
        <dbReference type="ARBA" id="ARBA00022630"/>
    </source>
</evidence>
<organism evidence="6 7">
    <name type="scientific">Nocardioides bruguierae</name>
    <dbReference type="NCBI Taxonomy" id="2945102"/>
    <lineage>
        <taxon>Bacteria</taxon>
        <taxon>Bacillati</taxon>
        <taxon>Actinomycetota</taxon>
        <taxon>Actinomycetes</taxon>
        <taxon>Propionibacteriales</taxon>
        <taxon>Nocardioidaceae</taxon>
        <taxon>Nocardioides</taxon>
    </lineage>
</organism>
<dbReference type="Proteomes" id="UP001139485">
    <property type="component" value="Unassembled WGS sequence"/>
</dbReference>
<dbReference type="Gene3D" id="3.50.50.60">
    <property type="entry name" value="FAD/NAD(P)-binding domain"/>
    <property type="match status" value="1"/>
</dbReference>
<comment type="similarity">
    <text evidence="2">Belongs to the PheA/TfdB FAD monooxygenase family.</text>
</comment>
<dbReference type="Gene3D" id="3.30.70.2450">
    <property type="match status" value="1"/>
</dbReference>
<dbReference type="NCBIfam" id="NF004832">
    <property type="entry name" value="PRK06184.1"/>
    <property type="match status" value="1"/>
</dbReference>
<reference evidence="6" key="1">
    <citation type="submission" date="2022-05" db="EMBL/GenBank/DDBJ databases">
        <authorList>
            <person name="Tuo L."/>
        </authorList>
    </citation>
    <scope>NUCLEOTIDE SEQUENCE</scope>
    <source>
        <strain evidence="6">BSK12Z-4</strain>
    </source>
</reference>
<dbReference type="AlphaFoldDB" id="A0A9X2D915"/>
<dbReference type="Gene3D" id="3.40.30.120">
    <property type="match status" value="1"/>
</dbReference>
<keyword evidence="6" id="KW-0503">Monooxygenase</keyword>
<keyword evidence="3" id="KW-0285">Flavoprotein</keyword>
<dbReference type="PANTHER" id="PTHR43004">
    <property type="entry name" value="TRK SYSTEM POTASSIUM UPTAKE PROTEIN"/>
    <property type="match status" value="1"/>
</dbReference>
<dbReference type="RefSeq" id="WP_250827814.1">
    <property type="nucleotide sequence ID" value="NZ_JAMOIL010000017.1"/>
</dbReference>
<keyword evidence="4" id="KW-0274">FAD</keyword>
<dbReference type="GO" id="GO:0071949">
    <property type="term" value="F:FAD binding"/>
    <property type="evidence" value="ECO:0007669"/>
    <property type="project" value="InterPro"/>
</dbReference>
<comment type="cofactor">
    <cofactor evidence="1">
        <name>FAD</name>
        <dbReference type="ChEBI" id="CHEBI:57692"/>
    </cofactor>
</comment>
<gene>
    <name evidence="6" type="ORF">M8330_13880</name>
</gene>